<proteinExistence type="predicted"/>
<dbReference type="RefSeq" id="XP_035324221.1">
    <property type="nucleotide sequence ID" value="XM_035462797.1"/>
</dbReference>
<sequence>MAAFHYFPRLPAELRALIWDMTAEPRIVEVHLRPDPHHTEGTHLYSPTPAPAMVQACHESREHAARTGLYRRAFTFGSDPRYTWVNFTADTVSVGFPGREFQHLGADLAHIQSLRLECENDDLFFFQYSEAISSNFISLRRLQFICVDGVDAWEDVWRFRSFGPNCPTNNVTFIDKSTGLMLDGLLMRELLYFNYLDALDPAYLSVID</sequence>
<reference evidence="2" key="1">
    <citation type="submission" date="2020-03" db="EMBL/GenBank/DDBJ databases">
        <title>Site-based positive gene gene selection in Geosmithia morbida across the United States reveals a broad range of putative effectors and factors for local host and environmental adapation.</title>
        <authorList>
            <person name="Onufrak A."/>
            <person name="Murdoch R.W."/>
            <person name="Gazis R."/>
            <person name="Huff M."/>
            <person name="Staton M."/>
            <person name="Klingeman W."/>
            <person name="Hadziabdic D."/>
        </authorList>
    </citation>
    <scope>NUCLEOTIDE SEQUENCE</scope>
    <source>
        <strain evidence="2">1262</strain>
    </source>
</reference>
<keyword evidence="3" id="KW-1185">Reference proteome</keyword>
<comment type="caution">
    <text evidence="2">The sequence shown here is derived from an EMBL/GenBank/DDBJ whole genome shotgun (WGS) entry which is preliminary data.</text>
</comment>
<dbReference type="Proteomes" id="UP000749293">
    <property type="component" value="Unassembled WGS sequence"/>
</dbReference>
<dbReference type="InterPro" id="IPR045518">
    <property type="entry name" value="2EXR"/>
</dbReference>
<evidence type="ECO:0000313" key="2">
    <source>
        <dbReference type="EMBL" id="KAF4125569.1"/>
    </source>
</evidence>
<evidence type="ECO:0000259" key="1">
    <source>
        <dbReference type="Pfam" id="PF20150"/>
    </source>
</evidence>
<dbReference type="PANTHER" id="PTHR35910">
    <property type="entry name" value="2EXR DOMAIN-CONTAINING PROTEIN"/>
    <property type="match status" value="1"/>
</dbReference>
<dbReference type="OrthoDB" id="3473305at2759"/>
<protein>
    <recommendedName>
        <fullName evidence="1">2EXR domain-containing protein</fullName>
    </recommendedName>
</protein>
<dbReference type="Pfam" id="PF20150">
    <property type="entry name" value="2EXR"/>
    <property type="match status" value="1"/>
</dbReference>
<gene>
    <name evidence="2" type="ORF">GMORB2_0813</name>
</gene>
<dbReference type="AlphaFoldDB" id="A0A9P5D8I8"/>
<dbReference type="GeneID" id="55967043"/>
<feature type="domain" description="2EXR" evidence="1">
    <location>
        <begin position="4"/>
        <end position="92"/>
    </location>
</feature>
<dbReference type="PANTHER" id="PTHR35910:SF1">
    <property type="entry name" value="2EXR DOMAIN-CONTAINING PROTEIN"/>
    <property type="match status" value="1"/>
</dbReference>
<name>A0A9P5D8I8_9HYPO</name>
<evidence type="ECO:0000313" key="3">
    <source>
        <dbReference type="Proteomes" id="UP000749293"/>
    </source>
</evidence>
<accession>A0A9P5D8I8</accession>
<dbReference type="EMBL" id="JAANYQ010000002">
    <property type="protein sequence ID" value="KAF4125569.1"/>
    <property type="molecule type" value="Genomic_DNA"/>
</dbReference>
<organism evidence="2 3">
    <name type="scientific">Geosmithia morbida</name>
    <dbReference type="NCBI Taxonomy" id="1094350"/>
    <lineage>
        <taxon>Eukaryota</taxon>
        <taxon>Fungi</taxon>
        <taxon>Dikarya</taxon>
        <taxon>Ascomycota</taxon>
        <taxon>Pezizomycotina</taxon>
        <taxon>Sordariomycetes</taxon>
        <taxon>Hypocreomycetidae</taxon>
        <taxon>Hypocreales</taxon>
        <taxon>Bionectriaceae</taxon>
        <taxon>Geosmithia</taxon>
    </lineage>
</organism>